<dbReference type="EMBL" id="CP163302">
    <property type="protein sequence ID" value="XDP45712.1"/>
    <property type="molecule type" value="Genomic_DNA"/>
</dbReference>
<sequence length="292" mass="29842">MTSAWPEPAEPLLAGIAARLRAAGCVFAEEEAALLVEAVSGRTAAGGAAADAAELERLVALRVAGEPLEHLLGWAEFAGLRIAVGPGVFVPRRRSELLVRLAVEHLAGLAHDAGGAPAVVVDLCCGSGALGAGIASALEARGWGADEFEVHAADFADAATACARRNLAAWGGRVRTGDLYSALPEGLRGRVNVLVANAPYVPTGALPLMPPEAREHEPALALDGGADGLDVHRRIAAGAHEWLAPGGALLIELGERQVTDALALLTGVGLHPRAEEDDELGALAIVATAPRE</sequence>
<feature type="domain" description="Methyltransferase small" evidence="6">
    <location>
        <begin position="118"/>
        <end position="200"/>
    </location>
</feature>
<gene>
    <name evidence="7" type="ORF">AB5L97_01430</name>
</gene>
<keyword evidence="3" id="KW-0808">Transferase</keyword>
<name>A0AB39L3N5_9MICC</name>
<dbReference type="RefSeq" id="WP_369046181.1">
    <property type="nucleotide sequence ID" value="NZ_CP163302.1"/>
</dbReference>
<dbReference type="InterPro" id="IPR022446">
    <property type="entry name" value="MeTrfrase_put"/>
</dbReference>
<proteinExistence type="predicted"/>
<keyword evidence="2" id="KW-0489">Methyltransferase</keyword>
<dbReference type="NCBIfam" id="TIGR00536">
    <property type="entry name" value="hemK_fam"/>
    <property type="match status" value="1"/>
</dbReference>
<dbReference type="SUPFAM" id="SSF53335">
    <property type="entry name" value="S-adenosyl-L-methionine-dependent methyltransferases"/>
    <property type="match status" value="1"/>
</dbReference>
<reference evidence="7" key="1">
    <citation type="submission" date="2024-07" db="EMBL/GenBank/DDBJ databases">
        <authorList>
            <person name="fu j."/>
        </authorList>
    </citation>
    <scope>NUCLEOTIDE SEQUENCE</scope>
    <source>
        <strain evidence="7">P10A9</strain>
    </source>
</reference>
<dbReference type="InterPro" id="IPR004556">
    <property type="entry name" value="HemK-like"/>
</dbReference>
<dbReference type="Gene3D" id="3.40.50.150">
    <property type="entry name" value="Vaccinia Virus protein VP39"/>
    <property type="match status" value="1"/>
</dbReference>
<dbReference type="GO" id="GO:0032259">
    <property type="term" value="P:methylation"/>
    <property type="evidence" value="ECO:0007669"/>
    <property type="project" value="UniProtKB-KW"/>
</dbReference>
<dbReference type="NCBIfam" id="TIGR03704">
    <property type="entry name" value="PrmC_rel_meth"/>
    <property type="match status" value="1"/>
</dbReference>
<dbReference type="Gene3D" id="1.10.8.10">
    <property type="entry name" value="DNA helicase RuvA subunit, C-terminal domain"/>
    <property type="match status" value="1"/>
</dbReference>
<evidence type="ECO:0000256" key="5">
    <source>
        <dbReference type="ARBA" id="ARBA00048391"/>
    </source>
</evidence>
<dbReference type="InterPro" id="IPR007848">
    <property type="entry name" value="Small_mtfrase_dom"/>
</dbReference>
<keyword evidence="4" id="KW-0949">S-adenosyl-L-methionine</keyword>
<evidence type="ECO:0000256" key="1">
    <source>
        <dbReference type="ARBA" id="ARBA00012771"/>
    </source>
</evidence>
<dbReference type="KEGG" id="spue:AB5L97_01430"/>
<comment type="catalytic activity">
    <reaction evidence="5">
        <text>L-glutaminyl-[peptide chain release factor] + S-adenosyl-L-methionine = N(5)-methyl-L-glutaminyl-[peptide chain release factor] + S-adenosyl-L-homocysteine + H(+)</text>
        <dbReference type="Rhea" id="RHEA:42896"/>
        <dbReference type="Rhea" id="RHEA-COMP:10271"/>
        <dbReference type="Rhea" id="RHEA-COMP:10272"/>
        <dbReference type="ChEBI" id="CHEBI:15378"/>
        <dbReference type="ChEBI" id="CHEBI:30011"/>
        <dbReference type="ChEBI" id="CHEBI:57856"/>
        <dbReference type="ChEBI" id="CHEBI:59789"/>
        <dbReference type="ChEBI" id="CHEBI:61891"/>
        <dbReference type="EC" id="2.1.1.297"/>
    </reaction>
</comment>
<dbReference type="EC" id="2.1.1.297" evidence="1"/>
<organism evidence="7">
    <name type="scientific">Sinomonas puerhi</name>
    <dbReference type="NCBI Taxonomy" id="3238584"/>
    <lineage>
        <taxon>Bacteria</taxon>
        <taxon>Bacillati</taxon>
        <taxon>Actinomycetota</taxon>
        <taxon>Actinomycetes</taxon>
        <taxon>Micrococcales</taxon>
        <taxon>Micrococcaceae</taxon>
        <taxon>Sinomonas</taxon>
    </lineage>
</organism>
<evidence type="ECO:0000259" key="6">
    <source>
        <dbReference type="Pfam" id="PF05175"/>
    </source>
</evidence>
<evidence type="ECO:0000256" key="3">
    <source>
        <dbReference type="ARBA" id="ARBA00022679"/>
    </source>
</evidence>
<dbReference type="PANTHER" id="PTHR18895">
    <property type="entry name" value="HEMK METHYLTRANSFERASE"/>
    <property type="match status" value="1"/>
</dbReference>
<evidence type="ECO:0000256" key="4">
    <source>
        <dbReference type="ARBA" id="ARBA00022691"/>
    </source>
</evidence>
<dbReference type="InterPro" id="IPR050320">
    <property type="entry name" value="N5-glutamine_MTase"/>
</dbReference>
<dbReference type="AlphaFoldDB" id="A0AB39L3N5"/>
<protein>
    <recommendedName>
        <fullName evidence="1">peptide chain release factor N(5)-glutamine methyltransferase</fullName>
        <ecNumber evidence="1">2.1.1.297</ecNumber>
    </recommendedName>
</protein>
<dbReference type="PANTHER" id="PTHR18895:SF74">
    <property type="entry name" value="MTRF1L RELEASE FACTOR GLUTAMINE METHYLTRANSFERASE"/>
    <property type="match status" value="1"/>
</dbReference>
<dbReference type="Pfam" id="PF05175">
    <property type="entry name" value="MTS"/>
    <property type="match status" value="1"/>
</dbReference>
<dbReference type="GO" id="GO:0008276">
    <property type="term" value="F:protein methyltransferase activity"/>
    <property type="evidence" value="ECO:0007669"/>
    <property type="project" value="InterPro"/>
</dbReference>
<accession>A0AB39L3N5</accession>
<evidence type="ECO:0000313" key="7">
    <source>
        <dbReference type="EMBL" id="XDP45712.1"/>
    </source>
</evidence>
<dbReference type="InterPro" id="IPR029063">
    <property type="entry name" value="SAM-dependent_MTases_sf"/>
</dbReference>
<dbReference type="CDD" id="cd02440">
    <property type="entry name" value="AdoMet_MTases"/>
    <property type="match status" value="1"/>
</dbReference>
<evidence type="ECO:0000256" key="2">
    <source>
        <dbReference type="ARBA" id="ARBA00022603"/>
    </source>
</evidence>